<sequence length="339" mass="38260">MKKLLGYVGNTGVVTEEDAKRLTHINVAFGHLYTDGSIHVDHLNIHERMDQIRAWNPDIKILVSLVPLMPEHADAFTACAASPDLRKKAAQSCVEMVEKYHFDGVDFDWEYPCVPSNGMSSSPADKENFTLFCQEVRDALDALGKHYLVTIAAGADLYYVESVELPKLAKILDHICLMTYDLKCGFHALAGHHTALYSSTGDVFRNSCDQALRLFHEAGVPKEKLLMGAGFYSRKWEGIADRNHGLLQICKTGGGYGPDYGDLERDYINKNGFVRYWDDEAKAPWLFDGSTFLSYDDEESLREKCEYVKREDYGGIFYWEHKCDPSGKLLKTMAETLKA</sequence>
<organism evidence="9 10">
    <name type="scientific">Candidatus Limivivens intestinipullorum</name>
    <dbReference type="NCBI Taxonomy" id="2840858"/>
    <lineage>
        <taxon>Bacteria</taxon>
        <taxon>Bacillati</taxon>
        <taxon>Bacillota</taxon>
        <taxon>Clostridia</taxon>
        <taxon>Lachnospirales</taxon>
        <taxon>Lachnospiraceae</taxon>
        <taxon>Lachnospiraceae incertae sedis</taxon>
        <taxon>Candidatus Limivivens</taxon>
    </lineage>
</organism>
<evidence type="ECO:0000313" key="9">
    <source>
        <dbReference type="EMBL" id="HIS31477.1"/>
    </source>
</evidence>
<dbReference type="InterPro" id="IPR001579">
    <property type="entry name" value="Glyco_hydro_18_chit_AS"/>
</dbReference>
<dbReference type="PANTHER" id="PTHR11177">
    <property type="entry name" value="CHITINASE"/>
    <property type="match status" value="1"/>
</dbReference>
<keyword evidence="4" id="KW-0624">Polysaccharide degradation</keyword>
<feature type="domain" description="GH18" evidence="8">
    <location>
        <begin position="2"/>
        <end position="339"/>
    </location>
</feature>
<comment type="catalytic activity">
    <reaction evidence="1">
        <text>Random endo-hydrolysis of N-acetyl-beta-D-glucosaminide (1-&gt;4)-beta-linkages in chitin and chitodextrins.</text>
        <dbReference type="EC" id="3.2.1.14"/>
    </reaction>
</comment>
<dbReference type="SMART" id="SM00636">
    <property type="entry name" value="Glyco_18"/>
    <property type="match status" value="1"/>
</dbReference>
<protein>
    <recommendedName>
        <fullName evidence="2">chitinase</fullName>
        <ecNumber evidence="2">3.2.1.14</ecNumber>
    </recommendedName>
</protein>
<reference evidence="9" key="2">
    <citation type="journal article" date="2021" name="PeerJ">
        <title>Extensive microbial diversity within the chicken gut microbiome revealed by metagenomics and culture.</title>
        <authorList>
            <person name="Gilroy R."/>
            <person name="Ravi A."/>
            <person name="Getino M."/>
            <person name="Pursley I."/>
            <person name="Horton D.L."/>
            <person name="Alikhan N.F."/>
            <person name="Baker D."/>
            <person name="Gharbi K."/>
            <person name="Hall N."/>
            <person name="Watson M."/>
            <person name="Adriaenssens E.M."/>
            <person name="Foster-Nyarko E."/>
            <person name="Jarju S."/>
            <person name="Secka A."/>
            <person name="Antonio M."/>
            <person name="Oren A."/>
            <person name="Chaudhuri R.R."/>
            <person name="La Ragione R."/>
            <person name="Hildebrand F."/>
            <person name="Pallen M.J."/>
        </authorList>
    </citation>
    <scope>NUCLEOTIDE SEQUENCE</scope>
    <source>
        <strain evidence="9">CHK190-19873</strain>
    </source>
</reference>
<reference evidence="9" key="1">
    <citation type="submission" date="2020-10" db="EMBL/GenBank/DDBJ databases">
        <authorList>
            <person name="Gilroy R."/>
        </authorList>
    </citation>
    <scope>NUCLEOTIDE SEQUENCE</scope>
    <source>
        <strain evidence="9">CHK190-19873</strain>
    </source>
</reference>
<dbReference type="AlphaFoldDB" id="A0A9D1ESX2"/>
<evidence type="ECO:0000256" key="6">
    <source>
        <dbReference type="RuleBase" id="RU000489"/>
    </source>
</evidence>
<dbReference type="Proteomes" id="UP000823935">
    <property type="component" value="Unassembled WGS sequence"/>
</dbReference>
<dbReference type="PROSITE" id="PS01095">
    <property type="entry name" value="GH18_1"/>
    <property type="match status" value="1"/>
</dbReference>
<dbReference type="GO" id="GO:0006032">
    <property type="term" value="P:chitin catabolic process"/>
    <property type="evidence" value="ECO:0007669"/>
    <property type="project" value="UniProtKB-KW"/>
</dbReference>
<evidence type="ECO:0000256" key="4">
    <source>
        <dbReference type="ARBA" id="ARBA00023024"/>
    </source>
</evidence>
<dbReference type="GO" id="GO:0008843">
    <property type="term" value="F:endochitinase activity"/>
    <property type="evidence" value="ECO:0007669"/>
    <property type="project" value="UniProtKB-EC"/>
</dbReference>
<proteinExistence type="inferred from homology"/>
<dbReference type="Gene3D" id="3.10.50.10">
    <property type="match status" value="1"/>
</dbReference>
<keyword evidence="5 6" id="KW-0326">Glycosidase</keyword>
<keyword evidence="3 6" id="KW-0378">Hydrolase</keyword>
<name>A0A9D1ESX2_9FIRM</name>
<evidence type="ECO:0000256" key="1">
    <source>
        <dbReference type="ARBA" id="ARBA00000822"/>
    </source>
</evidence>
<dbReference type="SUPFAM" id="SSF54556">
    <property type="entry name" value="Chitinase insertion domain"/>
    <property type="match status" value="1"/>
</dbReference>
<dbReference type="EMBL" id="DVIQ01000043">
    <property type="protein sequence ID" value="HIS31477.1"/>
    <property type="molecule type" value="Genomic_DNA"/>
</dbReference>
<keyword evidence="4" id="KW-0146">Chitin degradation</keyword>
<comment type="caution">
    <text evidence="9">The sequence shown here is derived from an EMBL/GenBank/DDBJ whole genome shotgun (WGS) entry which is preliminary data.</text>
</comment>
<comment type="similarity">
    <text evidence="7">Belongs to the glycosyl hydrolase 18 family.</text>
</comment>
<evidence type="ECO:0000313" key="10">
    <source>
        <dbReference type="Proteomes" id="UP000823935"/>
    </source>
</evidence>
<dbReference type="InterPro" id="IPR029070">
    <property type="entry name" value="Chitinase_insertion_sf"/>
</dbReference>
<dbReference type="InterPro" id="IPR017853">
    <property type="entry name" value="GH"/>
</dbReference>
<evidence type="ECO:0000256" key="2">
    <source>
        <dbReference type="ARBA" id="ARBA00012729"/>
    </source>
</evidence>
<dbReference type="EC" id="3.2.1.14" evidence="2"/>
<dbReference type="PANTHER" id="PTHR11177:SF317">
    <property type="entry name" value="CHITINASE 12-RELATED"/>
    <property type="match status" value="1"/>
</dbReference>
<dbReference type="InterPro" id="IPR011583">
    <property type="entry name" value="Chitinase_II/V-like_cat"/>
</dbReference>
<dbReference type="Pfam" id="PF00704">
    <property type="entry name" value="Glyco_hydro_18"/>
    <property type="match status" value="1"/>
</dbReference>
<evidence type="ECO:0000256" key="5">
    <source>
        <dbReference type="ARBA" id="ARBA00023295"/>
    </source>
</evidence>
<dbReference type="GO" id="GO:0008061">
    <property type="term" value="F:chitin binding"/>
    <property type="evidence" value="ECO:0007669"/>
    <property type="project" value="InterPro"/>
</dbReference>
<dbReference type="GO" id="GO:0005975">
    <property type="term" value="P:carbohydrate metabolic process"/>
    <property type="evidence" value="ECO:0007669"/>
    <property type="project" value="InterPro"/>
</dbReference>
<dbReference type="PROSITE" id="PS51910">
    <property type="entry name" value="GH18_2"/>
    <property type="match status" value="1"/>
</dbReference>
<accession>A0A9D1ESX2</accession>
<evidence type="ECO:0000256" key="3">
    <source>
        <dbReference type="ARBA" id="ARBA00022801"/>
    </source>
</evidence>
<dbReference type="SUPFAM" id="SSF51445">
    <property type="entry name" value="(Trans)glycosidases"/>
    <property type="match status" value="1"/>
</dbReference>
<dbReference type="Gene3D" id="3.20.20.80">
    <property type="entry name" value="Glycosidases"/>
    <property type="match status" value="1"/>
</dbReference>
<evidence type="ECO:0000256" key="7">
    <source>
        <dbReference type="RuleBase" id="RU004453"/>
    </source>
</evidence>
<dbReference type="InterPro" id="IPR001223">
    <property type="entry name" value="Glyco_hydro18_cat"/>
</dbReference>
<gene>
    <name evidence="9" type="ORF">IAB44_08045</name>
</gene>
<dbReference type="InterPro" id="IPR050314">
    <property type="entry name" value="Glycosyl_Hydrlase_18"/>
</dbReference>
<evidence type="ECO:0000259" key="8">
    <source>
        <dbReference type="PROSITE" id="PS51910"/>
    </source>
</evidence>
<keyword evidence="4" id="KW-0119">Carbohydrate metabolism</keyword>